<keyword evidence="4 11" id="KW-0028">Amino-acid biosynthesis</keyword>
<evidence type="ECO:0000259" key="13">
    <source>
        <dbReference type="PROSITE" id="PS51371"/>
    </source>
</evidence>
<dbReference type="GO" id="GO:0005737">
    <property type="term" value="C:cytoplasm"/>
    <property type="evidence" value="ECO:0007669"/>
    <property type="project" value="UniProtKB-SubCell"/>
</dbReference>
<evidence type="ECO:0000256" key="10">
    <source>
        <dbReference type="ARBA" id="ARBA00049043"/>
    </source>
</evidence>
<comment type="function">
    <text evidence="1 11">Transfers an acetyl group from acetyl-CoA to L-homoserine, forming acetyl-L-homoserine.</text>
</comment>
<feature type="active site" evidence="11">
    <location>
        <position position="347"/>
    </location>
</feature>
<accession>L0KZB9</accession>
<dbReference type="KEGG" id="mhz:Metho_1089"/>
<dbReference type="Gene3D" id="3.40.50.1820">
    <property type="entry name" value="alpha/beta hydrolase"/>
    <property type="match status" value="1"/>
</dbReference>
<feature type="active site" description="Nucleophile" evidence="11">
    <location>
        <position position="151"/>
    </location>
</feature>
<keyword evidence="9 11" id="KW-0012">Acyltransferase</keyword>
<dbReference type="PANTHER" id="PTHR32268:SF11">
    <property type="entry name" value="HOMOSERINE O-ACETYLTRANSFERASE"/>
    <property type="match status" value="1"/>
</dbReference>
<reference evidence="15" key="1">
    <citation type="submission" date="2012-02" db="EMBL/GenBank/DDBJ databases">
        <title>Complete sequence of chromosome of Methanomethylovorans hollandica DSM 15978.</title>
        <authorList>
            <person name="Lucas S."/>
            <person name="Copeland A."/>
            <person name="Lapidus A."/>
            <person name="Glavina del Rio T."/>
            <person name="Dalin E."/>
            <person name="Tice H."/>
            <person name="Bruce D."/>
            <person name="Goodwin L."/>
            <person name="Pitluck S."/>
            <person name="Peters L."/>
            <person name="Mikhailova N."/>
            <person name="Held B."/>
            <person name="Kyrpides N."/>
            <person name="Mavromatis K."/>
            <person name="Ivanova N."/>
            <person name="Brettin T."/>
            <person name="Detter J.C."/>
            <person name="Han C."/>
            <person name="Larimer F."/>
            <person name="Land M."/>
            <person name="Hauser L."/>
            <person name="Markowitz V."/>
            <person name="Cheng J.-F."/>
            <person name="Hugenholtz P."/>
            <person name="Woyke T."/>
            <person name="Wu D."/>
            <person name="Spring S."/>
            <person name="Schroeder M."/>
            <person name="Brambilla E."/>
            <person name="Klenk H.-P."/>
            <person name="Eisen J.A."/>
        </authorList>
    </citation>
    <scope>NUCLEOTIDE SEQUENCE [LARGE SCALE GENOMIC DNA]</scope>
    <source>
        <strain evidence="15">DSM 15978 / NBRC 107637 / DMS1</strain>
    </source>
</reference>
<dbReference type="FunFam" id="1.10.1740.110:FF:000001">
    <property type="entry name" value="Homoserine O-acetyltransferase"/>
    <property type="match status" value="1"/>
</dbReference>
<dbReference type="HAMAP" id="MF_00296">
    <property type="entry name" value="MetX_acyltransf"/>
    <property type="match status" value="1"/>
</dbReference>
<feature type="active site" evidence="11">
    <location>
        <position position="314"/>
    </location>
</feature>
<dbReference type="InterPro" id="IPR046342">
    <property type="entry name" value="CBS_dom_sf"/>
</dbReference>
<comment type="pathway">
    <text evidence="11">Amino-acid biosynthesis; L-methionine biosynthesis via de novo pathway; O-acetyl-L-homoserine from L-homoserine: step 1/1.</text>
</comment>
<dbReference type="SUPFAM" id="SSF54631">
    <property type="entry name" value="CBS-domain pair"/>
    <property type="match status" value="1"/>
</dbReference>
<keyword evidence="8 11" id="KW-0486">Methionine biosynthesis</keyword>
<feature type="domain" description="CBS" evidence="13">
    <location>
        <begin position="369"/>
        <end position="430"/>
    </location>
</feature>
<dbReference type="OrthoDB" id="295172at2157"/>
<organism evidence="14 15">
    <name type="scientific">Methanomethylovorans hollandica (strain DSM 15978 / NBRC 107637 / DMS1)</name>
    <dbReference type="NCBI Taxonomy" id="867904"/>
    <lineage>
        <taxon>Archaea</taxon>
        <taxon>Methanobacteriati</taxon>
        <taxon>Methanobacteriota</taxon>
        <taxon>Stenosarchaea group</taxon>
        <taxon>Methanomicrobia</taxon>
        <taxon>Methanosarcinales</taxon>
        <taxon>Methanosarcinaceae</taxon>
        <taxon>Methanomethylovorans</taxon>
    </lineage>
</organism>
<dbReference type="NCBIfam" id="TIGR01392">
    <property type="entry name" value="homoserO_Ac_trn"/>
    <property type="match status" value="1"/>
</dbReference>
<evidence type="ECO:0000313" key="14">
    <source>
        <dbReference type="EMBL" id="AGB49324.1"/>
    </source>
</evidence>
<evidence type="ECO:0000256" key="5">
    <source>
        <dbReference type="ARBA" id="ARBA00022679"/>
    </source>
</evidence>
<dbReference type="InterPro" id="IPR000073">
    <property type="entry name" value="AB_hydrolase_1"/>
</dbReference>
<keyword evidence="5 11" id="KW-0808">Transferase</keyword>
<dbReference type="HOGENOM" id="CLU_028760_1_1_2"/>
<keyword evidence="6" id="KW-0677">Repeat</keyword>
<dbReference type="EMBL" id="CP003362">
    <property type="protein sequence ID" value="AGB49324.1"/>
    <property type="molecule type" value="Genomic_DNA"/>
</dbReference>
<comment type="similarity">
    <text evidence="11">Belongs to the AB hydrolase superfamily. MetX family.</text>
</comment>
<dbReference type="NCBIfam" id="NF001209">
    <property type="entry name" value="PRK00175.1"/>
    <property type="match status" value="1"/>
</dbReference>
<evidence type="ECO:0000256" key="6">
    <source>
        <dbReference type="ARBA" id="ARBA00022737"/>
    </source>
</evidence>
<dbReference type="Pfam" id="PF00561">
    <property type="entry name" value="Abhydrolase_1"/>
    <property type="match status" value="1"/>
</dbReference>
<proteinExistence type="inferred from homology"/>
<evidence type="ECO:0000256" key="7">
    <source>
        <dbReference type="ARBA" id="ARBA00023122"/>
    </source>
</evidence>
<feature type="binding site" evidence="11">
    <location>
        <position position="348"/>
    </location>
    <ligand>
        <name>substrate</name>
    </ligand>
</feature>
<evidence type="ECO:0000256" key="3">
    <source>
        <dbReference type="ARBA" id="ARBA00022490"/>
    </source>
</evidence>
<evidence type="ECO:0000256" key="4">
    <source>
        <dbReference type="ARBA" id="ARBA00022605"/>
    </source>
</evidence>
<dbReference type="PROSITE" id="PS51371">
    <property type="entry name" value="CBS"/>
    <property type="match status" value="2"/>
</dbReference>
<sequence>MHRSVGITRIEHLTFDEPLSLESGARLSPVTIAYETYGRLNREKNNAILVCHAFSGNAHAAGYHVGEDRPGWWDAIIGPGKSLDTDDYFVICSNILGGCNGTTGPASIDPKTGERYDLSFPIITVGDIVNLQKRLIDHFGIQQLLAVVGGSMGGMQALQWSVSYPEMVRKVVAIATTARSTPQQIAFNEVGRQAIMSDPKWNKGEYSSGTIPENGLALARMIGHITYLSDASMHNKFGRNLQNKEAIGYDFSTEFQVQSYLHHQGESFTRRFDANSYLYITKAIDYFDLSVNGSLAEGFSKAGSAFLVISVTSDWLYPPYQSEEIVSALTANDIEVQYCEIRSNYGHDAFLLESGQLNYMILQFLDRLLVHDVMAASPTINGQSSINDAARIMIENGVNHLPVIGNDGQLAGIVTSWDIAKAVACGYQDLDQIISRHVFTATPEESIAKVAKLMEEKAISALPVVDEHNQLVGIVSSDSLSTLLGRCTQPKRA</sequence>
<dbReference type="InterPro" id="IPR029058">
    <property type="entry name" value="AB_hydrolase_fold"/>
</dbReference>
<evidence type="ECO:0000256" key="1">
    <source>
        <dbReference type="ARBA" id="ARBA00003082"/>
    </source>
</evidence>
<keyword evidence="3 11" id="KW-0963">Cytoplasm</keyword>
<comment type="subunit">
    <text evidence="2 11">Homodimer.</text>
</comment>
<dbReference type="SMART" id="SM00116">
    <property type="entry name" value="CBS"/>
    <property type="match status" value="2"/>
</dbReference>
<dbReference type="Pfam" id="PF00571">
    <property type="entry name" value="CBS"/>
    <property type="match status" value="2"/>
</dbReference>
<dbReference type="GO" id="GO:0009092">
    <property type="term" value="P:homoserine metabolic process"/>
    <property type="evidence" value="ECO:0007669"/>
    <property type="project" value="TreeGrafter"/>
</dbReference>
<dbReference type="InterPro" id="IPR000644">
    <property type="entry name" value="CBS_dom"/>
</dbReference>
<protein>
    <recommendedName>
        <fullName evidence="11">Homoserine O-acetyltransferase</fullName>
        <shortName evidence="11">HAT</shortName>
        <ecNumber evidence="11">2.3.1.31</ecNumber>
    </recommendedName>
    <alternativeName>
        <fullName evidence="11">Homoserine transacetylase</fullName>
        <shortName evidence="11">HTA</shortName>
    </alternativeName>
</protein>
<dbReference type="GO" id="GO:0009086">
    <property type="term" value="P:methionine biosynthetic process"/>
    <property type="evidence" value="ECO:0007669"/>
    <property type="project" value="UniProtKB-UniRule"/>
</dbReference>
<evidence type="ECO:0000256" key="8">
    <source>
        <dbReference type="ARBA" id="ARBA00023167"/>
    </source>
</evidence>
<feature type="binding site" evidence="11">
    <location>
        <position position="220"/>
    </location>
    <ligand>
        <name>substrate</name>
    </ligand>
</feature>
<comment type="subcellular location">
    <subcellularLocation>
        <location evidence="11">Cytoplasm</location>
    </subcellularLocation>
</comment>
<keyword evidence="15" id="KW-1185">Reference proteome</keyword>
<dbReference type="PANTHER" id="PTHR32268">
    <property type="entry name" value="HOMOSERINE O-ACETYLTRANSFERASE"/>
    <property type="match status" value="1"/>
</dbReference>
<evidence type="ECO:0000313" key="15">
    <source>
        <dbReference type="Proteomes" id="UP000010866"/>
    </source>
</evidence>
<dbReference type="UniPathway" id="UPA00051">
    <property type="reaction ID" value="UER00074"/>
</dbReference>
<evidence type="ECO:0000256" key="12">
    <source>
        <dbReference type="PROSITE-ProRule" id="PRU00703"/>
    </source>
</evidence>
<comment type="caution">
    <text evidence="11">Lacks conserved residue(s) required for the propagation of feature annotation.</text>
</comment>
<evidence type="ECO:0000256" key="2">
    <source>
        <dbReference type="ARBA" id="ARBA00011738"/>
    </source>
</evidence>
<comment type="catalytic activity">
    <reaction evidence="10 11">
        <text>L-homoserine + acetyl-CoA = O-acetyl-L-homoserine + CoA</text>
        <dbReference type="Rhea" id="RHEA:13701"/>
        <dbReference type="ChEBI" id="CHEBI:57287"/>
        <dbReference type="ChEBI" id="CHEBI:57288"/>
        <dbReference type="ChEBI" id="CHEBI:57476"/>
        <dbReference type="ChEBI" id="CHEBI:57716"/>
        <dbReference type="EC" id="2.3.1.31"/>
    </reaction>
</comment>
<dbReference type="AlphaFoldDB" id="L0KZB9"/>
<dbReference type="Gene3D" id="1.10.1740.110">
    <property type="match status" value="1"/>
</dbReference>
<dbReference type="GeneID" id="14406898"/>
<feature type="domain" description="CBS" evidence="13">
    <location>
        <begin position="434"/>
        <end position="493"/>
    </location>
</feature>
<dbReference type="Proteomes" id="UP000010866">
    <property type="component" value="Chromosome"/>
</dbReference>
<dbReference type="GO" id="GO:0004414">
    <property type="term" value="F:homoserine O-acetyltransferase activity"/>
    <property type="evidence" value="ECO:0007669"/>
    <property type="project" value="UniProtKB-UniRule"/>
</dbReference>
<evidence type="ECO:0000256" key="11">
    <source>
        <dbReference type="HAMAP-Rule" id="MF_00296"/>
    </source>
</evidence>
<keyword evidence="7 12" id="KW-0129">CBS domain</keyword>
<name>L0KZB9_METHD</name>
<dbReference type="EC" id="2.3.1.31" evidence="11"/>
<dbReference type="Gene3D" id="3.10.580.10">
    <property type="entry name" value="CBS-domain"/>
    <property type="match status" value="1"/>
</dbReference>
<dbReference type="SUPFAM" id="SSF53474">
    <property type="entry name" value="alpha/beta-Hydrolases"/>
    <property type="match status" value="1"/>
</dbReference>
<dbReference type="RefSeq" id="WP_015324490.1">
    <property type="nucleotide sequence ID" value="NC_019977.1"/>
</dbReference>
<evidence type="ECO:0000256" key="9">
    <source>
        <dbReference type="ARBA" id="ARBA00023315"/>
    </source>
</evidence>
<gene>
    <name evidence="11" type="primary">metXA</name>
    <name evidence="14" type="ordered locus">Metho_1089</name>
</gene>
<dbReference type="STRING" id="867904.Metho_1089"/>
<dbReference type="InterPro" id="IPR008220">
    <property type="entry name" value="HAT_MetX-like"/>
</dbReference>